<evidence type="ECO:0000313" key="3">
    <source>
        <dbReference type="Proteomes" id="UP001550210"/>
    </source>
</evidence>
<keyword evidence="3" id="KW-1185">Reference proteome</keyword>
<feature type="region of interest" description="Disordered" evidence="1">
    <location>
        <begin position="72"/>
        <end position="123"/>
    </location>
</feature>
<accession>A0ABV2V2F3</accession>
<gene>
    <name evidence="2" type="ORF">ABZZ21_23830</name>
</gene>
<dbReference type="Proteomes" id="UP001550210">
    <property type="component" value="Unassembled WGS sequence"/>
</dbReference>
<sequence>MSREFGEIVQGPMTPDGPSVDEIRAMRPGSPGSFHHRDERGPLDHAVVRGESVAGDGTMTEDQAAEIRKTAGIGRENLHAGQAARSYSEHRDPVTGFKIRTYEGGRTETVDESRPATRVRGGR</sequence>
<organism evidence="2 3">
    <name type="scientific">Streptomyces ossamyceticus</name>
    <dbReference type="NCBI Taxonomy" id="249581"/>
    <lineage>
        <taxon>Bacteria</taxon>
        <taxon>Bacillati</taxon>
        <taxon>Actinomycetota</taxon>
        <taxon>Actinomycetes</taxon>
        <taxon>Kitasatosporales</taxon>
        <taxon>Streptomycetaceae</taxon>
        <taxon>Streptomyces</taxon>
    </lineage>
</organism>
<feature type="region of interest" description="Disordered" evidence="1">
    <location>
        <begin position="1"/>
        <end position="43"/>
    </location>
</feature>
<dbReference type="EMBL" id="JBEXPZ010000031">
    <property type="protein sequence ID" value="MET9847522.1"/>
    <property type="molecule type" value="Genomic_DNA"/>
</dbReference>
<dbReference type="RefSeq" id="WP_355398841.1">
    <property type="nucleotide sequence ID" value="NZ_JBEXPZ010000031.1"/>
</dbReference>
<protein>
    <submittedName>
        <fullName evidence="2">Uncharacterized protein</fullName>
    </submittedName>
</protein>
<comment type="caution">
    <text evidence="2">The sequence shown here is derived from an EMBL/GenBank/DDBJ whole genome shotgun (WGS) entry which is preliminary data.</text>
</comment>
<evidence type="ECO:0000313" key="2">
    <source>
        <dbReference type="EMBL" id="MET9847522.1"/>
    </source>
</evidence>
<reference evidence="2 3" key="1">
    <citation type="submission" date="2024-06" db="EMBL/GenBank/DDBJ databases">
        <title>The Natural Products Discovery Center: Release of the First 8490 Sequenced Strains for Exploring Actinobacteria Biosynthetic Diversity.</title>
        <authorList>
            <person name="Kalkreuter E."/>
            <person name="Kautsar S.A."/>
            <person name="Yang D."/>
            <person name="Bader C.D."/>
            <person name="Teijaro C.N."/>
            <person name="Fluegel L."/>
            <person name="Davis C.M."/>
            <person name="Simpson J.R."/>
            <person name="Lauterbach L."/>
            <person name="Steele A.D."/>
            <person name="Gui C."/>
            <person name="Meng S."/>
            <person name="Li G."/>
            <person name="Viehrig K."/>
            <person name="Ye F."/>
            <person name="Su P."/>
            <person name="Kiefer A.F."/>
            <person name="Nichols A."/>
            <person name="Cepeda A.J."/>
            <person name="Yan W."/>
            <person name="Fan B."/>
            <person name="Jiang Y."/>
            <person name="Adhikari A."/>
            <person name="Zheng C.-J."/>
            <person name="Schuster L."/>
            <person name="Cowan T.M."/>
            <person name="Smanski M.J."/>
            <person name="Chevrette M.G."/>
            <person name="De Carvalho L.P.S."/>
            <person name="Shen B."/>
        </authorList>
    </citation>
    <scope>NUCLEOTIDE SEQUENCE [LARGE SCALE GENOMIC DNA]</scope>
    <source>
        <strain evidence="2 3">NPDC006434</strain>
    </source>
</reference>
<proteinExistence type="predicted"/>
<name>A0ABV2V2F3_9ACTN</name>
<feature type="compositionally biased region" description="Basic and acidic residues" evidence="1">
    <location>
        <begin position="100"/>
        <end position="115"/>
    </location>
</feature>
<evidence type="ECO:0000256" key="1">
    <source>
        <dbReference type="SAM" id="MobiDB-lite"/>
    </source>
</evidence>